<comment type="catalytic activity">
    <reaction evidence="7">
        <text>heme b + 2 H(+) = protoporphyrin IX + Fe(2+)</text>
        <dbReference type="Rhea" id="RHEA:22584"/>
        <dbReference type="ChEBI" id="CHEBI:15378"/>
        <dbReference type="ChEBI" id="CHEBI:29033"/>
        <dbReference type="ChEBI" id="CHEBI:57306"/>
        <dbReference type="ChEBI" id="CHEBI:60344"/>
        <dbReference type="EC" id="4.98.1.1"/>
    </reaction>
</comment>
<dbReference type="NCBIfam" id="TIGR00109">
    <property type="entry name" value="hemH"/>
    <property type="match status" value="1"/>
</dbReference>
<reference evidence="9" key="2">
    <citation type="submission" date="2020-09" db="EMBL/GenBank/DDBJ databases">
        <authorList>
            <person name="Sun Q."/>
            <person name="Kim S."/>
        </authorList>
    </citation>
    <scope>NUCLEOTIDE SEQUENCE</scope>
    <source>
        <strain evidence="9">KCTC 12368</strain>
    </source>
</reference>
<keyword evidence="7" id="KW-0479">Metal-binding</keyword>
<feature type="binding site" evidence="7">
    <location>
        <position position="196"/>
    </location>
    <ligand>
        <name>Fe(2+)</name>
        <dbReference type="ChEBI" id="CHEBI:29033"/>
    </ligand>
</feature>
<organism evidence="9 10">
    <name type="scientific">Echinicola pacifica</name>
    <dbReference type="NCBI Taxonomy" id="346377"/>
    <lineage>
        <taxon>Bacteria</taxon>
        <taxon>Pseudomonadati</taxon>
        <taxon>Bacteroidota</taxon>
        <taxon>Cytophagia</taxon>
        <taxon>Cytophagales</taxon>
        <taxon>Cyclobacteriaceae</taxon>
        <taxon>Echinicola</taxon>
    </lineage>
</organism>
<sequence>MDKVAKIGVLLVNLGTPDSTAVPDVRKYLREFLMDERVIDIPFLSRWFLVNGIIAPFRSPKSAAEYRKVWTDRGSPLLYHTEDLRDKLRLKLSPADYQVEIAMRYQSPSIETGLEALRQAKVKKIIVLPLFPQYASATNGSVIQKVMEIVRKWQVLPSVSYIAKFMDHPLFLEAWKRVTEEYTLDRDYDAYLFSYHGIPERQITKASCNGYCQLNNKCCSRQTPSNQYCYRAQCFHTSRLLTEKLGLPAEKVHTSFQSRLGKDPWIQPYTEETIKTLAASGAKKVLAFSPAFVADCLETTVEVGEEYKEVFEEAGGKQWDLVPCLNSHEVWVDCVKALVEENS</sequence>
<comment type="caution">
    <text evidence="9">The sequence shown here is derived from an EMBL/GenBank/DDBJ whole genome shotgun (WGS) entry which is preliminary data.</text>
</comment>
<dbReference type="GO" id="GO:0006783">
    <property type="term" value="P:heme biosynthetic process"/>
    <property type="evidence" value="ECO:0007669"/>
    <property type="project" value="UniProtKB-UniRule"/>
</dbReference>
<dbReference type="SUPFAM" id="SSF53800">
    <property type="entry name" value="Chelatase"/>
    <property type="match status" value="1"/>
</dbReference>
<dbReference type="CDD" id="cd00419">
    <property type="entry name" value="Ferrochelatase_C"/>
    <property type="match status" value="1"/>
</dbReference>
<dbReference type="InterPro" id="IPR001015">
    <property type="entry name" value="Ferrochelatase"/>
</dbReference>
<comment type="catalytic activity">
    <reaction evidence="6">
        <text>Fe-coproporphyrin III + 2 H(+) = coproporphyrin III + Fe(2+)</text>
        <dbReference type="Rhea" id="RHEA:49572"/>
        <dbReference type="ChEBI" id="CHEBI:15378"/>
        <dbReference type="ChEBI" id="CHEBI:29033"/>
        <dbReference type="ChEBI" id="CHEBI:68438"/>
        <dbReference type="ChEBI" id="CHEBI:131725"/>
        <dbReference type="EC" id="4.99.1.9"/>
    </reaction>
    <physiologicalReaction direction="right-to-left" evidence="6">
        <dbReference type="Rhea" id="RHEA:49574"/>
    </physiologicalReaction>
</comment>
<comment type="function">
    <text evidence="7">Catalyzes the ferrous insertion into protoporphyrin IX.</text>
</comment>
<dbReference type="CDD" id="cd03411">
    <property type="entry name" value="Ferrochelatase_N"/>
    <property type="match status" value="1"/>
</dbReference>
<evidence type="ECO:0000313" key="9">
    <source>
        <dbReference type="EMBL" id="GGZ22998.1"/>
    </source>
</evidence>
<feature type="binding site" evidence="7">
    <location>
        <position position="298"/>
    </location>
    <ligand>
        <name>Fe(2+)</name>
        <dbReference type="ChEBI" id="CHEBI:29033"/>
    </ligand>
</feature>
<evidence type="ECO:0000256" key="5">
    <source>
        <dbReference type="ARBA" id="ARBA00023244"/>
    </source>
</evidence>
<keyword evidence="4 7" id="KW-0456">Lyase</keyword>
<dbReference type="HAMAP" id="MF_00323">
    <property type="entry name" value="Ferrochelatase"/>
    <property type="match status" value="1"/>
</dbReference>
<comment type="pathway">
    <text evidence="7">Porphyrin-containing compound metabolism; protoheme biosynthesis; protoheme from protoporphyrin-IX: step 1/1.</text>
</comment>
<gene>
    <name evidence="7 9" type="primary">hemH</name>
    <name evidence="9" type="ORF">GCM10007049_14820</name>
</gene>
<keyword evidence="3 7" id="KW-0350">Heme biosynthesis</keyword>
<dbReference type="GO" id="GO:0046872">
    <property type="term" value="F:metal ion binding"/>
    <property type="evidence" value="ECO:0007669"/>
    <property type="project" value="UniProtKB-KW"/>
</dbReference>
<dbReference type="InterPro" id="IPR033659">
    <property type="entry name" value="Ferrochelatase_N"/>
</dbReference>
<reference evidence="9" key="1">
    <citation type="journal article" date="2014" name="Int. J. Syst. Evol. Microbiol.">
        <title>Complete genome sequence of Corynebacterium casei LMG S-19264T (=DSM 44701T), isolated from a smear-ripened cheese.</title>
        <authorList>
            <consortium name="US DOE Joint Genome Institute (JGI-PGF)"/>
            <person name="Walter F."/>
            <person name="Albersmeier A."/>
            <person name="Kalinowski J."/>
            <person name="Ruckert C."/>
        </authorList>
    </citation>
    <scope>NUCLEOTIDE SEQUENCE</scope>
    <source>
        <strain evidence="9">KCTC 12368</strain>
    </source>
</reference>
<protein>
    <recommendedName>
        <fullName evidence="7">Ferrochelatase</fullName>
        <ecNumber evidence="7">4.98.1.1</ecNumber>
    </recommendedName>
    <alternativeName>
        <fullName evidence="7">Heme synthase</fullName>
    </alternativeName>
    <alternativeName>
        <fullName evidence="7">Protoheme ferro-lyase</fullName>
    </alternativeName>
</protein>
<proteinExistence type="inferred from homology"/>
<evidence type="ECO:0000256" key="6">
    <source>
        <dbReference type="ARBA" id="ARBA00024536"/>
    </source>
</evidence>
<dbReference type="GO" id="GO:0004325">
    <property type="term" value="F:ferrochelatase activity"/>
    <property type="evidence" value="ECO:0007669"/>
    <property type="project" value="UniProtKB-UniRule"/>
</dbReference>
<keyword evidence="7" id="KW-0963">Cytoplasm</keyword>
<evidence type="ECO:0000256" key="1">
    <source>
        <dbReference type="ARBA" id="ARBA00007718"/>
    </source>
</evidence>
<dbReference type="EC" id="4.98.1.1" evidence="7"/>
<dbReference type="AlphaFoldDB" id="A0A918PTT7"/>
<dbReference type="GO" id="GO:0005737">
    <property type="term" value="C:cytoplasm"/>
    <property type="evidence" value="ECO:0007669"/>
    <property type="project" value="UniProtKB-SubCell"/>
</dbReference>
<dbReference type="RefSeq" id="WP_018471951.1">
    <property type="nucleotide sequence ID" value="NZ_BMWX01000002.1"/>
</dbReference>
<dbReference type="PANTHER" id="PTHR11108">
    <property type="entry name" value="FERROCHELATASE"/>
    <property type="match status" value="1"/>
</dbReference>
<dbReference type="InterPro" id="IPR033644">
    <property type="entry name" value="Ferrochelatase_C"/>
</dbReference>
<comment type="similarity">
    <text evidence="1 7 8">Belongs to the ferrochelatase family.</text>
</comment>
<dbReference type="Pfam" id="PF00762">
    <property type="entry name" value="Ferrochelatase"/>
    <property type="match status" value="1"/>
</dbReference>
<evidence type="ECO:0000256" key="7">
    <source>
        <dbReference type="HAMAP-Rule" id="MF_00323"/>
    </source>
</evidence>
<dbReference type="Proteomes" id="UP000619457">
    <property type="component" value="Unassembled WGS sequence"/>
</dbReference>
<dbReference type="PANTHER" id="PTHR11108:SF1">
    <property type="entry name" value="FERROCHELATASE, MITOCHONDRIAL"/>
    <property type="match status" value="1"/>
</dbReference>
<keyword evidence="2 7" id="KW-0408">Iron</keyword>
<keyword evidence="5 7" id="KW-0627">Porphyrin biosynthesis</keyword>
<evidence type="ECO:0000256" key="4">
    <source>
        <dbReference type="ARBA" id="ARBA00023239"/>
    </source>
</evidence>
<evidence type="ECO:0000256" key="8">
    <source>
        <dbReference type="RuleBase" id="RU004185"/>
    </source>
</evidence>
<dbReference type="EMBL" id="BMWX01000002">
    <property type="protein sequence ID" value="GGZ22998.1"/>
    <property type="molecule type" value="Genomic_DNA"/>
</dbReference>
<dbReference type="Gene3D" id="3.40.50.1400">
    <property type="match status" value="2"/>
</dbReference>
<name>A0A918PTT7_9BACT</name>
<evidence type="ECO:0000256" key="2">
    <source>
        <dbReference type="ARBA" id="ARBA00023004"/>
    </source>
</evidence>
<comment type="subcellular location">
    <subcellularLocation>
        <location evidence="7">Cytoplasm</location>
    </subcellularLocation>
</comment>
<keyword evidence="10" id="KW-1185">Reference proteome</keyword>
<evidence type="ECO:0000313" key="10">
    <source>
        <dbReference type="Proteomes" id="UP000619457"/>
    </source>
</evidence>
<evidence type="ECO:0000256" key="3">
    <source>
        <dbReference type="ARBA" id="ARBA00023133"/>
    </source>
</evidence>
<accession>A0A918PTT7</accession>